<dbReference type="PANTHER" id="PTHR31099">
    <property type="entry name" value="OS06G0165300 PROTEIN"/>
    <property type="match status" value="1"/>
</dbReference>
<comment type="caution">
    <text evidence="3">The sequence shown here is derived from an EMBL/GenBank/DDBJ whole genome shotgun (WGS) entry which is preliminary data.</text>
</comment>
<dbReference type="Pfam" id="PF04195">
    <property type="entry name" value="Transposase_28"/>
    <property type="match status" value="1"/>
</dbReference>
<evidence type="ECO:0000259" key="2">
    <source>
        <dbReference type="Pfam" id="PF04195"/>
    </source>
</evidence>
<accession>A0ABQ5I9M3</accession>
<evidence type="ECO:0000313" key="3">
    <source>
        <dbReference type="EMBL" id="GJT96841.1"/>
    </source>
</evidence>
<dbReference type="EMBL" id="BQNB010020517">
    <property type="protein sequence ID" value="GJT96841.1"/>
    <property type="molecule type" value="Genomic_DNA"/>
</dbReference>
<organism evidence="3 4">
    <name type="scientific">Tanacetum coccineum</name>
    <dbReference type="NCBI Taxonomy" id="301880"/>
    <lineage>
        <taxon>Eukaryota</taxon>
        <taxon>Viridiplantae</taxon>
        <taxon>Streptophyta</taxon>
        <taxon>Embryophyta</taxon>
        <taxon>Tracheophyta</taxon>
        <taxon>Spermatophyta</taxon>
        <taxon>Magnoliopsida</taxon>
        <taxon>eudicotyledons</taxon>
        <taxon>Gunneridae</taxon>
        <taxon>Pentapetalae</taxon>
        <taxon>asterids</taxon>
        <taxon>campanulids</taxon>
        <taxon>Asterales</taxon>
        <taxon>Asteraceae</taxon>
        <taxon>Asteroideae</taxon>
        <taxon>Anthemideae</taxon>
        <taxon>Anthemidinae</taxon>
        <taxon>Tanacetum</taxon>
    </lineage>
</organism>
<keyword evidence="4" id="KW-1185">Reference proteome</keyword>
<feature type="domain" description="Transposase (putative) gypsy type" evidence="2">
    <location>
        <begin position="57"/>
        <end position="112"/>
    </location>
</feature>
<sequence>MSSIYNVKSTLTQTALDMFCQEYHIPDAVHPELPTPNQSIHDSPVGKISVYTRLFNFANFQMPLSQFLVDVLKYFRINLSQLSIIAAAKVSHFEILCRIHGYVPTVGLFRRYSIYEIQMKTLVRETPSYPAAGSLVAGAAEFSAEACDFFATHQASFWKFSKPFLCLVGLSRYYELDDNMDLFAFIRHADPTKVWIGERQIEEGQVPLLESIEGRVIPLAGRNEQGGQDDNVEVVGPHDLNEEGDDDVQAAATDKPKETRKKKKVAGSASGSNLPPKKLREDHGASGDAGASTAGKSLVALQGLLEHSTLAVELGVTAAATVLFVTSSVTLTPEREDDGHTDSVFWPNLLTQHPAERFVISLDSSHHSSTNAADAEVTSIVNSPILPPLVITATVATTAVAGTSSAPVTGAGTGLAIQSLFADSASPSAARPDTAGPSDPCGTEISADTFYISQEIDSETL</sequence>
<dbReference type="Proteomes" id="UP001151760">
    <property type="component" value="Unassembled WGS sequence"/>
</dbReference>
<name>A0ABQ5I9M3_9ASTR</name>
<gene>
    <name evidence="3" type="ORF">Tco_1092359</name>
</gene>
<evidence type="ECO:0000313" key="4">
    <source>
        <dbReference type="Proteomes" id="UP001151760"/>
    </source>
</evidence>
<dbReference type="InterPro" id="IPR007321">
    <property type="entry name" value="Transposase_28"/>
</dbReference>
<protein>
    <recommendedName>
        <fullName evidence="2">Transposase (putative) gypsy type domain-containing protein</fullName>
    </recommendedName>
</protein>
<dbReference type="PANTHER" id="PTHR31099:SF41">
    <property type="entry name" value="TRANSPOSASE (PUTATIVE), GYPSY TYPE-RELATED"/>
    <property type="match status" value="1"/>
</dbReference>
<feature type="region of interest" description="Disordered" evidence="1">
    <location>
        <begin position="221"/>
        <end position="292"/>
    </location>
</feature>
<reference evidence="3" key="1">
    <citation type="journal article" date="2022" name="Int. J. Mol. Sci.">
        <title>Draft Genome of Tanacetum Coccineum: Genomic Comparison of Closely Related Tanacetum-Family Plants.</title>
        <authorList>
            <person name="Yamashiro T."/>
            <person name="Shiraishi A."/>
            <person name="Nakayama K."/>
            <person name="Satake H."/>
        </authorList>
    </citation>
    <scope>NUCLEOTIDE SEQUENCE</scope>
</reference>
<proteinExistence type="predicted"/>
<reference evidence="3" key="2">
    <citation type="submission" date="2022-01" db="EMBL/GenBank/DDBJ databases">
        <authorList>
            <person name="Yamashiro T."/>
            <person name="Shiraishi A."/>
            <person name="Satake H."/>
            <person name="Nakayama K."/>
        </authorList>
    </citation>
    <scope>NUCLEOTIDE SEQUENCE</scope>
</reference>
<evidence type="ECO:0000256" key="1">
    <source>
        <dbReference type="SAM" id="MobiDB-lite"/>
    </source>
</evidence>